<dbReference type="AlphaFoldDB" id="A0A4Y2VI32"/>
<feature type="compositionally biased region" description="Basic and acidic residues" evidence="1">
    <location>
        <begin position="89"/>
        <end position="113"/>
    </location>
</feature>
<evidence type="ECO:0000313" key="2">
    <source>
        <dbReference type="EMBL" id="GBO23836.1"/>
    </source>
</evidence>
<reference evidence="2 3" key="1">
    <citation type="journal article" date="2019" name="Sci. Rep.">
        <title>Orb-weaving spider Araneus ventricosus genome elucidates the spidroin gene catalogue.</title>
        <authorList>
            <person name="Kono N."/>
            <person name="Nakamura H."/>
            <person name="Ohtoshi R."/>
            <person name="Moran D.A.P."/>
            <person name="Shinohara A."/>
            <person name="Yoshida Y."/>
            <person name="Fujiwara M."/>
            <person name="Mori M."/>
            <person name="Tomita M."/>
            <person name="Arakawa K."/>
        </authorList>
    </citation>
    <scope>NUCLEOTIDE SEQUENCE [LARGE SCALE GENOMIC DNA]</scope>
</reference>
<sequence>RAAPSVPTHPFRHPKIKGIGGASHRSLLKAHSRKRQIRLFVSSLARINSNERRKLEAFLRSSVHKKCMRAFRSRKRRERSRINIYAPPEETRGKTGRDLSRRDPEYTRRRYYY</sequence>
<dbReference type="EMBL" id="BGPR01046874">
    <property type="protein sequence ID" value="GBO23836.1"/>
    <property type="molecule type" value="Genomic_DNA"/>
</dbReference>
<feature type="non-terminal residue" evidence="2">
    <location>
        <position position="1"/>
    </location>
</feature>
<gene>
    <name evidence="2" type="ORF">AVEN_201903_1</name>
</gene>
<name>A0A4Y2VI32_ARAVE</name>
<keyword evidence="3" id="KW-1185">Reference proteome</keyword>
<accession>A0A4Y2VI32</accession>
<comment type="caution">
    <text evidence="2">The sequence shown here is derived from an EMBL/GenBank/DDBJ whole genome shotgun (WGS) entry which is preliminary data.</text>
</comment>
<feature type="compositionally biased region" description="Basic residues" evidence="1">
    <location>
        <begin position="70"/>
        <end position="79"/>
    </location>
</feature>
<evidence type="ECO:0000256" key="1">
    <source>
        <dbReference type="SAM" id="MobiDB-lite"/>
    </source>
</evidence>
<proteinExistence type="predicted"/>
<organism evidence="2 3">
    <name type="scientific">Araneus ventricosus</name>
    <name type="common">Orbweaver spider</name>
    <name type="synonym">Epeira ventricosa</name>
    <dbReference type="NCBI Taxonomy" id="182803"/>
    <lineage>
        <taxon>Eukaryota</taxon>
        <taxon>Metazoa</taxon>
        <taxon>Ecdysozoa</taxon>
        <taxon>Arthropoda</taxon>
        <taxon>Chelicerata</taxon>
        <taxon>Arachnida</taxon>
        <taxon>Araneae</taxon>
        <taxon>Araneomorphae</taxon>
        <taxon>Entelegynae</taxon>
        <taxon>Araneoidea</taxon>
        <taxon>Araneidae</taxon>
        <taxon>Araneus</taxon>
    </lineage>
</organism>
<evidence type="ECO:0000313" key="3">
    <source>
        <dbReference type="Proteomes" id="UP000499080"/>
    </source>
</evidence>
<dbReference type="Proteomes" id="UP000499080">
    <property type="component" value="Unassembled WGS sequence"/>
</dbReference>
<protein>
    <submittedName>
        <fullName evidence="2">Uncharacterized protein</fullName>
    </submittedName>
</protein>
<feature type="region of interest" description="Disordered" evidence="1">
    <location>
        <begin position="1"/>
        <end position="21"/>
    </location>
</feature>
<feature type="region of interest" description="Disordered" evidence="1">
    <location>
        <begin position="70"/>
        <end position="113"/>
    </location>
</feature>